<reference evidence="10 13" key="1">
    <citation type="journal article" date="2015" name="Parasit. Vectors">
        <title>Draft genome of the scabies mite.</title>
        <authorList>
            <person name="Rider S.D.Jr."/>
            <person name="Morgan M.S."/>
            <person name="Arlian L.G."/>
        </authorList>
    </citation>
    <scope>NUCLEOTIDE SEQUENCE [LARGE SCALE GENOMIC DNA]</scope>
    <source>
        <strain evidence="10">Arlian Lab</strain>
    </source>
</reference>
<evidence type="ECO:0000313" key="13">
    <source>
        <dbReference type="Proteomes" id="UP000616769"/>
    </source>
</evidence>
<name>A0A132A1N9_SARSC</name>
<dbReference type="InterPro" id="IPR019585">
    <property type="entry name" value="Rpn7/CSN1"/>
</dbReference>
<dbReference type="InterPro" id="IPR000717">
    <property type="entry name" value="PCI_dom"/>
</dbReference>
<dbReference type="SMART" id="SM00088">
    <property type="entry name" value="PINT"/>
    <property type="match status" value="1"/>
</dbReference>
<organism evidence="10 13">
    <name type="scientific">Sarcoptes scabiei</name>
    <name type="common">Itch mite</name>
    <name type="synonym">Acarus scabiei</name>
    <dbReference type="NCBI Taxonomy" id="52283"/>
    <lineage>
        <taxon>Eukaryota</taxon>
        <taxon>Metazoa</taxon>
        <taxon>Ecdysozoa</taxon>
        <taxon>Arthropoda</taxon>
        <taxon>Chelicerata</taxon>
        <taxon>Arachnida</taxon>
        <taxon>Acari</taxon>
        <taxon>Acariformes</taxon>
        <taxon>Sarcoptiformes</taxon>
        <taxon>Astigmata</taxon>
        <taxon>Psoroptidia</taxon>
        <taxon>Sarcoptoidea</taxon>
        <taxon>Sarcoptidae</taxon>
        <taxon>Sarcoptinae</taxon>
        <taxon>Sarcoptes</taxon>
    </lineage>
</organism>
<dbReference type="InterPro" id="IPR036390">
    <property type="entry name" value="WH_DNA-bd_sf"/>
</dbReference>
<evidence type="ECO:0000259" key="8">
    <source>
        <dbReference type="PROSITE" id="PS50250"/>
    </source>
</evidence>
<evidence type="ECO:0000313" key="12">
    <source>
        <dbReference type="Proteomes" id="UP000070412"/>
    </source>
</evidence>
<dbReference type="Pfam" id="PF01399">
    <property type="entry name" value="PCI"/>
    <property type="match status" value="1"/>
</dbReference>
<keyword evidence="12" id="KW-1185">Reference proteome</keyword>
<gene>
    <name evidence="10" type="ORF">QR98_0027030</name>
    <name evidence="9" type="ORF">SSS_1381</name>
</gene>
<dbReference type="EMBL" id="JXLN01007945">
    <property type="protein sequence ID" value="KPM04260.1"/>
    <property type="molecule type" value="Genomic_DNA"/>
</dbReference>
<dbReference type="Proteomes" id="UP000616769">
    <property type="component" value="Unassembled WGS sequence"/>
</dbReference>
<dbReference type="Proteomes" id="UP000070412">
    <property type="component" value="Unassembled WGS sequence"/>
</dbReference>
<evidence type="ECO:0000313" key="9">
    <source>
        <dbReference type="EMBL" id="KAF7495673.1"/>
    </source>
</evidence>
<evidence type="ECO:0000256" key="4">
    <source>
        <dbReference type="ARBA" id="ARBA00022490"/>
    </source>
</evidence>
<dbReference type="GO" id="GO:0005737">
    <property type="term" value="C:cytoplasm"/>
    <property type="evidence" value="ECO:0007669"/>
    <property type="project" value="UniProtKB-SubCell"/>
</dbReference>
<dbReference type="Pfam" id="PF10602">
    <property type="entry name" value="RPN7"/>
    <property type="match status" value="1"/>
</dbReference>
<evidence type="ECO:0000256" key="7">
    <source>
        <dbReference type="SAM" id="MobiDB-lite"/>
    </source>
</evidence>
<sequence length="534" mass="60239">MSGMNLEPMQLDTSADDMEILELSDSSTSESPNYQIDSCPFEVESYISQFSGHGKLIRLLYIIDHCPPLQIDALEQAIKHVKETTYNTNLYIKLMEKLCDIVQNDENSFSHISREIDKAWVEKQANLSQVIFEKLDTDLKNYKTNSIKESIRRGHDDLGAHHVLCGDLQSALKCYTRSRDYCMGDQNLFNICMNVLKINIYLMNWPHVHSYVQKAENAEFSSNEADKSKIHCIAGLYYLVNKQYRNAAERFIKANFDSLGHRFTEIMSLNSIAIYGGLCALATFNRDELRRKLISCSNFKMFLELEPQLREAINKFLESKYPDCLKLLNESKDAFMLDIYLAAHVKSLFSMIRNRALIQYFSPYLSADLHLMASAFNTTVSGIENELTNLILKGQIQARIDSHNKILYAQKTDPRLLTFKMVLEKGREFEMKTKSIILRTACARNGLINIHPSSGQQNKINSCHSKESNNPSNSKQSISTKMSVDCGNGDSSSSTSSSLFNNQMPSPGSVGTTSATTTISSVNSVSVPNDSQSP</sequence>
<dbReference type="PROSITE" id="PS50250">
    <property type="entry name" value="PCI"/>
    <property type="match status" value="1"/>
</dbReference>
<evidence type="ECO:0000313" key="11">
    <source>
        <dbReference type="EnsemblMetazoa" id="KAF7495673.1"/>
    </source>
</evidence>
<reference evidence="11" key="4">
    <citation type="submission" date="2022-06" db="UniProtKB">
        <authorList>
            <consortium name="EnsemblMetazoa"/>
        </authorList>
    </citation>
    <scope>IDENTIFICATION</scope>
</reference>
<dbReference type="EMBL" id="WVUK01000046">
    <property type="protein sequence ID" value="KAF7495673.1"/>
    <property type="molecule type" value="Genomic_DNA"/>
</dbReference>
<accession>A0A132A1N9</accession>
<dbReference type="PANTHER" id="PTHR14145:SF2">
    <property type="entry name" value="COP9 SIGNALOSOME COMPLEX SUBUNIT 1"/>
    <property type="match status" value="1"/>
</dbReference>
<dbReference type="AlphaFoldDB" id="A0A132A1N9"/>
<keyword evidence="4" id="KW-0963">Cytoplasm</keyword>
<reference evidence="9" key="3">
    <citation type="submission" date="2020-01" db="EMBL/GenBank/DDBJ databases">
        <authorList>
            <person name="Korhonen P.K.K."/>
            <person name="Guangxu M.G."/>
            <person name="Wang T.W."/>
            <person name="Stroehlein A.J.S."/>
            <person name="Young N.D."/>
            <person name="Ang C.-S.A."/>
            <person name="Fernando D.W.F."/>
            <person name="Lu H.L."/>
            <person name="Taylor S.T."/>
            <person name="Ehtesham M.E.M."/>
            <person name="Najaraj S.H.N."/>
            <person name="Harsha G.H.G."/>
            <person name="Madugundu A.M."/>
            <person name="Renuse S.R."/>
            <person name="Holt D.H."/>
            <person name="Pandey A.P."/>
            <person name="Papenfuss A.P."/>
            <person name="Gasser R.B.G."/>
            <person name="Fischer K.F."/>
        </authorList>
    </citation>
    <scope>NUCLEOTIDE SEQUENCE</scope>
    <source>
        <strain evidence="9">SSS_KF_BRIS2020</strain>
    </source>
</reference>
<keyword evidence="6" id="KW-0539">Nucleus</keyword>
<proteinExistence type="inferred from homology"/>
<dbReference type="Gene3D" id="1.25.40.570">
    <property type="match status" value="1"/>
</dbReference>
<evidence type="ECO:0000256" key="5">
    <source>
        <dbReference type="ARBA" id="ARBA00022790"/>
    </source>
</evidence>
<dbReference type="OrthoDB" id="422427at2759"/>
<dbReference type="SUPFAM" id="SSF46785">
    <property type="entry name" value="Winged helix' DNA-binding domain"/>
    <property type="match status" value="1"/>
</dbReference>
<dbReference type="VEuPathDB" id="VectorBase:SSCA008840"/>
<dbReference type="EnsemblMetazoa" id="SSS_1381s_mrna">
    <property type="protein sequence ID" value="KAF7495673.1"/>
    <property type="gene ID" value="SSS_1381"/>
</dbReference>
<evidence type="ECO:0000256" key="3">
    <source>
        <dbReference type="ARBA" id="ARBA00008793"/>
    </source>
</evidence>
<protein>
    <submittedName>
        <fullName evidence="9 10">COP9 signalosome complex subunit 1</fullName>
    </submittedName>
</protein>
<dbReference type="InterPro" id="IPR045135">
    <property type="entry name" value="Rpn7_N"/>
</dbReference>
<evidence type="ECO:0000256" key="2">
    <source>
        <dbReference type="ARBA" id="ARBA00004496"/>
    </source>
</evidence>
<feature type="domain" description="PCI" evidence="8">
    <location>
        <begin position="243"/>
        <end position="414"/>
    </location>
</feature>
<feature type="region of interest" description="Disordered" evidence="7">
    <location>
        <begin position="453"/>
        <end position="534"/>
    </location>
</feature>
<comment type="similarity">
    <text evidence="3">Belongs to the CSN1 family.</text>
</comment>
<dbReference type="PANTHER" id="PTHR14145">
    <property type="entry name" value="26S PROTESOME SUBUNIT 6"/>
    <property type="match status" value="1"/>
</dbReference>
<feature type="compositionally biased region" description="Low complexity" evidence="7">
    <location>
        <begin position="505"/>
        <end position="534"/>
    </location>
</feature>
<evidence type="ECO:0000256" key="6">
    <source>
        <dbReference type="ARBA" id="ARBA00023242"/>
    </source>
</evidence>
<keyword evidence="5" id="KW-0736">Signalosome</keyword>
<evidence type="ECO:0000313" key="10">
    <source>
        <dbReference type="EMBL" id="KPM04260.1"/>
    </source>
</evidence>
<dbReference type="GO" id="GO:0008180">
    <property type="term" value="C:COP9 signalosome"/>
    <property type="evidence" value="ECO:0007669"/>
    <property type="project" value="UniProtKB-KW"/>
</dbReference>
<evidence type="ECO:0000256" key="1">
    <source>
        <dbReference type="ARBA" id="ARBA00004123"/>
    </source>
</evidence>
<comment type="subcellular location">
    <subcellularLocation>
        <location evidence="2">Cytoplasm</location>
    </subcellularLocation>
    <subcellularLocation>
        <location evidence="1">Nucleus</location>
    </subcellularLocation>
</comment>
<reference evidence="12" key="2">
    <citation type="journal article" date="2020" name="PLoS Negl. Trop. Dis.">
        <title>High-quality nuclear genome for Sarcoptes scabiei-A critical resource for a neglected parasite.</title>
        <authorList>
            <person name="Korhonen P.K."/>
            <person name="Gasser R.B."/>
            <person name="Ma G."/>
            <person name="Wang T."/>
            <person name="Stroehlein A.J."/>
            <person name="Young N.D."/>
            <person name="Ang C.S."/>
            <person name="Fernando D.D."/>
            <person name="Lu H.C."/>
            <person name="Taylor S."/>
            <person name="Reynolds S.L."/>
            <person name="Mofiz E."/>
            <person name="Najaraj S.H."/>
            <person name="Gowda H."/>
            <person name="Madugundu A."/>
            <person name="Renuse S."/>
            <person name="Holt D."/>
            <person name="Pandey A."/>
            <person name="Papenfuss A.T."/>
            <person name="Fischer K."/>
        </authorList>
    </citation>
    <scope>NUCLEOTIDE SEQUENCE [LARGE SCALE GENOMIC DNA]</scope>
</reference>
<feature type="compositionally biased region" description="Polar residues" evidence="7">
    <location>
        <begin position="453"/>
        <end position="482"/>
    </location>
</feature>